<protein>
    <submittedName>
        <fullName evidence="1">Uncharacterized protein</fullName>
    </submittedName>
</protein>
<comment type="caution">
    <text evidence="1">The sequence shown here is derived from an EMBL/GenBank/DDBJ whole genome shotgun (WGS) entry which is preliminary data.</text>
</comment>
<name>A0A8H7CZW9_9AGAR</name>
<dbReference type="OrthoDB" id="3202607at2759"/>
<dbReference type="Gene3D" id="3.60.130.30">
    <property type="match status" value="1"/>
</dbReference>
<proteinExistence type="predicted"/>
<organism evidence="1 2">
    <name type="scientific">Mycena venus</name>
    <dbReference type="NCBI Taxonomy" id="2733690"/>
    <lineage>
        <taxon>Eukaryota</taxon>
        <taxon>Fungi</taxon>
        <taxon>Dikarya</taxon>
        <taxon>Basidiomycota</taxon>
        <taxon>Agaricomycotina</taxon>
        <taxon>Agaricomycetes</taxon>
        <taxon>Agaricomycetidae</taxon>
        <taxon>Agaricales</taxon>
        <taxon>Marasmiineae</taxon>
        <taxon>Mycenaceae</taxon>
        <taxon>Mycena</taxon>
    </lineage>
</organism>
<reference evidence="1" key="1">
    <citation type="submission" date="2020-05" db="EMBL/GenBank/DDBJ databases">
        <title>Mycena genomes resolve the evolution of fungal bioluminescence.</title>
        <authorList>
            <person name="Tsai I.J."/>
        </authorList>
    </citation>
    <scope>NUCLEOTIDE SEQUENCE</scope>
    <source>
        <strain evidence="1">CCC161011</strain>
    </source>
</reference>
<evidence type="ECO:0000313" key="2">
    <source>
        <dbReference type="Proteomes" id="UP000620124"/>
    </source>
</evidence>
<gene>
    <name evidence="1" type="ORF">MVEN_01013700</name>
</gene>
<dbReference type="AlphaFoldDB" id="A0A8H7CZW9"/>
<dbReference type="EMBL" id="JACAZI010000007">
    <property type="protein sequence ID" value="KAF7356784.1"/>
    <property type="molecule type" value="Genomic_DNA"/>
</dbReference>
<accession>A0A8H7CZW9</accession>
<keyword evidence="2" id="KW-1185">Reference proteome</keyword>
<evidence type="ECO:0000313" key="1">
    <source>
        <dbReference type="EMBL" id="KAF7356784.1"/>
    </source>
</evidence>
<dbReference type="Proteomes" id="UP000620124">
    <property type="component" value="Unassembled WGS sequence"/>
</dbReference>
<sequence>MALICRWESSSILLDFYFALHLGVASTSWMGLCNLEADLEPEASKYTFEEVQKIPRMRVVDWQGKPSLLVDTDCYIFTLLGGHPRDANWDKDVTQKAAELMEEATNSIYNHIFSRVYYSTQHKEKKRCKAGKATLLHKKVPHRGTHHLKSISSSMGGGQEVPTNFFHSVLNTIILTGLLVQEPFQHIVGFTNSLFQTYAPNLHLYYHQMMEQLHTWNQNLQRNFLPTISVFAAATFNFSMQTVTFSHLDFTNLAWSWCTITALGDFDPDYGGHIILWDLKLIICFLPECTLFIPSALVQHSNTSVQAHKKQFSFTQYTVTSIFHFVNNGFCSEVAVNASGLSAVQQAE</sequence>